<dbReference type="InterPro" id="IPR019740">
    <property type="entry name" value="Pyridox_Oxase_CS"/>
</dbReference>
<evidence type="ECO:0000256" key="7">
    <source>
        <dbReference type="ARBA" id="ARBA00022630"/>
    </source>
</evidence>
<evidence type="ECO:0000256" key="9">
    <source>
        <dbReference type="ARBA" id="ARBA00023002"/>
    </source>
</evidence>
<reference evidence="14" key="2">
    <citation type="submission" date="2020-10" db="UniProtKB">
        <authorList>
            <consortium name="WormBaseParasite"/>
        </authorList>
    </citation>
    <scope>IDENTIFICATION</scope>
</reference>
<comment type="similarity">
    <text evidence="5">Belongs to the pyridoxamine 5'-phosphate oxidase family.</text>
</comment>
<feature type="compositionally biased region" description="Pro residues" evidence="10">
    <location>
        <begin position="20"/>
        <end position="32"/>
    </location>
</feature>
<dbReference type="PANTHER" id="PTHR10851">
    <property type="entry name" value="PYRIDOXINE-5-PHOSPHATE OXIDASE"/>
    <property type="match status" value="1"/>
</dbReference>
<dbReference type="GO" id="GO:0010181">
    <property type="term" value="F:FMN binding"/>
    <property type="evidence" value="ECO:0007669"/>
    <property type="project" value="InterPro"/>
</dbReference>
<evidence type="ECO:0000313" key="13">
    <source>
        <dbReference type="Proteomes" id="UP000492821"/>
    </source>
</evidence>
<dbReference type="AlphaFoldDB" id="A0A7E4ZSL8"/>
<name>A0A7E4ZSL8_PANRE</name>
<dbReference type="InterPro" id="IPR000659">
    <property type="entry name" value="Pyridox_Oxase"/>
</dbReference>
<accession>A0A7E4ZSL8</accession>
<dbReference type="WBParaSite" id="Pan_g15076.t1">
    <property type="protein sequence ID" value="Pan_g15076.t1"/>
    <property type="gene ID" value="Pan_g15076"/>
</dbReference>
<dbReference type="GO" id="GO:0004733">
    <property type="term" value="F:pyridoxamine phosphate oxidase activity"/>
    <property type="evidence" value="ECO:0007669"/>
    <property type="project" value="UniProtKB-EC"/>
</dbReference>
<dbReference type="PROSITE" id="PS01064">
    <property type="entry name" value="PYRIDOX_OXIDASE"/>
    <property type="match status" value="1"/>
</dbReference>
<organism evidence="13 14">
    <name type="scientific">Panagrellus redivivus</name>
    <name type="common">Microworm</name>
    <dbReference type="NCBI Taxonomy" id="6233"/>
    <lineage>
        <taxon>Eukaryota</taxon>
        <taxon>Metazoa</taxon>
        <taxon>Ecdysozoa</taxon>
        <taxon>Nematoda</taxon>
        <taxon>Chromadorea</taxon>
        <taxon>Rhabditida</taxon>
        <taxon>Tylenchina</taxon>
        <taxon>Panagrolaimomorpha</taxon>
        <taxon>Panagrolaimoidea</taxon>
        <taxon>Panagrolaimidae</taxon>
        <taxon>Panagrellus</taxon>
    </lineage>
</organism>
<dbReference type="InterPro" id="IPR019576">
    <property type="entry name" value="Pyridoxamine_oxidase_dimer_C"/>
</dbReference>
<keyword evidence="9" id="KW-0560">Oxidoreductase</keyword>
<evidence type="ECO:0000256" key="4">
    <source>
        <dbReference type="ARBA" id="ARBA00005037"/>
    </source>
</evidence>
<comment type="cofactor">
    <cofactor evidence="1">
        <name>FMN</name>
        <dbReference type="ChEBI" id="CHEBI:58210"/>
    </cofactor>
</comment>
<evidence type="ECO:0000259" key="12">
    <source>
        <dbReference type="Pfam" id="PF10590"/>
    </source>
</evidence>
<proteinExistence type="inferred from homology"/>
<dbReference type="Pfam" id="PF10590">
    <property type="entry name" value="PNP_phzG_C"/>
    <property type="match status" value="1"/>
</dbReference>
<keyword evidence="8" id="KW-0288">FMN</keyword>
<sequence length="259" mass="29653">MSDEMSYHKRRSEVPSSPTGAPPPINELPPAPAGVPLQIRDWRKAYLNMKEPFLKEEAMLEDPFLQFDLWFKDVSERKDMSFEEVNAVCLSTCRDNRPSSRMVLMKQYDPEGYSFYSNDSSRKGQDIAANPNGAMLFYWPAVSRQVRIEGVIEKLPTSAADEYWASRPIHSRIGSKASAQGTVVPSREVLEAEKARLEKVAATEGEKAITRPPSWIGFILKPTYYEFWQGQSNRLHDRIIYNLVIDGEKKTWVRHRLAP</sequence>
<dbReference type="PIRSF" id="PIRSF000190">
    <property type="entry name" value="Pyd_amn-ph_oxd"/>
    <property type="match status" value="1"/>
</dbReference>
<evidence type="ECO:0000256" key="1">
    <source>
        <dbReference type="ARBA" id="ARBA00001917"/>
    </source>
</evidence>
<feature type="region of interest" description="Disordered" evidence="10">
    <location>
        <begin position="1"/>
        <end position="32"/>
    </location>
</feature>
<dbReference type="InterPro" id="IPR012349">
    <property type="entry name" value="Split_barrel_FMN-bd"/>
</dbReference>
<dbReference type="Gene3D" id="2.30.110.10">
    <property type="entry name" value="Electron Transport, Fmn-binding Protein, Chain A"/>
    <property type="match status" value="1"/>
</dbReference>
<dbReference type="NCBIfam" id="NF004231">
    <property type="entry name" value="PRK05679.1"/>
    <property type="match status" value="1"/>
</dbReference>
<feature type="domain" description="Pyridoxamine 5'-phosphate oxidase N-terminal" evidence="11">
    <location>
        <begin position="82"/>
        <end position="198"/>
    </location>
</feature>
<feature type="domain" description="Pyridoxine 5'-phosphate oxidase dimerisation C-terminal" evidence="12">
    <location>
        <begin position="215"/>
        <end position="259"/>
    </location>
</feature>
<dbReference type="Proteomes" id="UP000492821">
    <property type="component" value="Unassembled WGS sequence"/>
</dbReference>
<evidence type="ECO:0000256" key="2">
    <source>
        <dbReference type="ARBA" id="ARBA00003691"/>
    </source>
</evidence>
<dbReference type="Pfam" id="PF01243">
    <property type="entry name" value="PNPOx_N"/>
    <property type="match status" value="1"/>
</dbReference>
<evidence type="ECO:0000256" key="8">
    <source>
        <dbReference type="ARBA" id="ARBA00022643"/>
    </source>
</evidence>
<dbReference type="GO" id="GO:0008615">
    <property type="term" value="P:pyridoxine biosynthetic process"/>
    <property type="evidence" value="ECO:0007669"/>
    <property type="project" value="InterPro"/>
</dbReference>
<keyword evidence="13" id="KW-1185">Reference proteome</keyword>
<evidence type="ECO:0000256" key="5">
    <source>
        <dbReference type="ARBA" id="ARBA00007301"/>
    </source>
</evidence>
<reference evidence="13" key="1">
    <citation type="journal article" date="2013" name="Genetics">
        <title>The draft genome and transcriptome of Panagrellus redivivus are shaped by the harsh demands of a free-living lifestyle.</title>
        <authorList>
            <person name="Srinivasan J."/>
            <person name="Dillman A.R."/>
            <person name="Macchietto M.G."/>
            <person name="Heikkinen L."/>
            <person name="Lakso M."/>
            <person name="Fracchia K.M."/>
            <person name="Antoshechkin I."/>
            <person name="Mortazavi A."/>
            <person name="Wong G."/>
            <person name="Sternberg P.W."/>
        </authorList>
    </citation>
    <scope>NUCLEOTIDE SEQUENCE [LARGE SCALE GENOMIC DNA]</scope>
    <source>
        <strain evidence="13">MT8872</strain>
    </source>
</reference>
<protein>
    <recommendedName>
        <fullName evidence="6">pyridoxal 5'-phosphate synthase</fullName>
        <ecNumber evidence="6">1.4.3.5</ecNumber>
    </recommendedName>
</protein>
<keyword evidence="7" id="KW-0285">Flavoprotein</keyword>
<evidence type="ECO:0000256" key="3">
    <source>
        <dbReference type="ARBA" id="ARBA00004738"/>
    </source>
</evidence>
<dbReference type="PANTHER" id="PTHR10851:SF0">
    <property type="entry name" value="PYRIDOXINE-5'-PHOSPHATE OXIDASE"/>
    <property type="match status" value="1"/>
</dbReference>
<dbReference type="NCBIfam" id="TIGR00558">
    <property type="entry name" value="pdxH"/>
    <property type="match status" value="1"/>
</dbReference>
<comment type="pathway">
    <text evidence="3">Cofactor metabolism; pyridoxal 5'-phosphate salvage; pyridoxal 5'-phosphate from pyridoxamine 5'-phosphate: step 1/1.</text>
</comment>
<evidence type="ECO:0000259" key="11">
    <source>
        <dbReference type="Pfam" id="PF01243"/>
    </source>
</evidence>
<evidence type="ECO:0000256" key="6">
    <source>
        <dbReference type="ARBA" id="ARBA00012801"/>
    </source>
</evidence>
<dbReference type="UniPathway" id="UPA01068">
    <property type="reaction ID" value="UER00304"/>
</dbReference>
<comment type="pathway">
    <text evidence="4">Cofactor metabolism; pyridoxal 5'-phosphate salvage; pyridoxal 5'-phosphate from pyridoxine 5'-phosphate: step 1/1.</text>
</comment>
<evidence type="ECO:0000313" key="14">
    <source>
        <dbReference type="WBParaSite" id="Pan_g15076.t1"/>
    </source>
</evidence>
<dbReference type="EC" id="1.4.3.5" evidence="6"/>
<dbReference type="SUPFAM" id="SSF50475">
    <property type="entry name" value="FMN-binding split barrel"/>
    <property type="match status" value="1"/>
</dbReference>
<comment type="function">
    <text evidence="2">Catalyzes the oxidation of either pyridoxine 5'-phosphate (PNP) or pyridoxamine 5'-phosphate (PMP) into pyridoxal 5'-phosphate (PLP).</text>
</comment>
<dbReference type="InterPro" id="IPR011576">
    <property type="entry name" value="Pyridox_Oxase_N"/>
</dbReference>
<evidence type="ECO:0000256" key="10">
    <source>
        <dbReference type="SAM" id="MobiDB-lite"/>
    </source>
</evidence>